<proteinExistence type="predicted"/>
<evidence type="ECO:0000313" key="3">
    <source>
        <dbReference type="Proteomes" id="UP000727857"/>
    </source>
</evidence>
<protein>
    <submittedName>
        <fullName evidence="2">Smr/MutS family protein</fullName>
    </submittedName>
</protein>
<accession>A0A940ICT3</accession>
<dbReference type="InterPro" id="IPR002625">
    <property type="entry name" value="Smr_dom"/>
</dbReference>
<dbReference type="PROSITE" id="PS50828">
    <property type="entry name" value="SMR"/>
    <property type="match status" value="1"/>
</dbReference>
<dbReference type="PANTHER" id="PTHR35562">
    <property type="entry name" value="DNA ENDONUCLEASE SMRA-RELATED"/>
    <property type="match status" value="1"/>
</dbReference>
<dbReference type="PANTHER" id="PTHR35562:SF2">
    <property type="entry name" value="DNA ENDONUCLEASE SMRA-RELATED"/>
    <property type="match status" value="1"/>
</dbReference>
<dbReference type="SMART" id="SM00463">
    <property type="entry name" value="SMR"/>
    <property type="match status" value="1"/>
</dbReference>
<sequence>TSNFKLDDLVKLKGRKKEIKQEISHAPRALRTEAFSPELNLLGLTSAEAEHALMAYLDKAVLAGVNEVRIIHGYGTGKLRETVQKLLKNHPAVVSFRDGKYGEGERGVTMVRFTK</sequence>
<dbReference type="SUPFAM" id="SSF160443">
    <property type="entry name" value="SMR domain-like"/>
    <property type="match status" value="1"/>
</dbReference>
<feature type="domain" description="Smr" evidence="1">
    <location>
        <begin position="39"/>
        <end position="114"/>
    </location>
</feature>
<dbReference type="AlphaFoldDB" id="A0A940ICT3"/>
<dbReference type="Gene3D" id="3.30.1370.110">
    <property type="match status" value="1"/>
</dbReference>
<dbReference type="EMBL" id="JADINF010000057">
    <property type="protein sequence ID" value="MBO8423836.1"/>
    <property type="molecule type" value="Genomic_DNA"/>
</dbReference>
<evidence type="ECO:0000259" key="1">
    <source>
        <dbReference type="PROSITE" id="PS50828"/>
    </source>
</evidence>
<feature type="non-terminal residue" evidence="2">
    <location>
        <position position="1"/>
    </location>
</feature>
<reference evidence="2" key="1">
    <citation type="submission" date="2020-10" db="EMBL/GenBank/DDBJ databases">
        <authorList>
            <person name="Gilroy R."/>
        </authorList>
    </citation>
    <scope>NUCLEOTIDE SEQUENCE</scope>
    <source>
        <strain evidence="2">517</strain>
    </source>
</reference>
<dbReference type="Pfam" id="PF01713">
    <property type="entry name" value="Smr"/>
    <property type="match status" value="1"/>
</dbReference>
<gene>
    <name evidence="2" type="ORF">IAB16_02250</name>
</gene>
<reference evidence="2" key="2">
    <citation type="journal article" date="2021" name="PeerJ">
        <title>Extensive microbial diversity within the chicken gut microbiome revealed by metagenomics and culture.</title>
        <authorList>
            <person name="Gilroy R."/>
            <person name="Ravi A."/>
            <person name="Getino M."/>
            <person name="Pursley I."/>
            <person name="Horton D.L."/>
            <person name="Alikhan N.F."/>
            <person name="Baker D."/>
            <person name="Gharbi K."/>
            <person name="Hall N."/>
            <person name="Watson M."/>
            <person name="Adriaenssens E.M."/>
            <person name="Foster-Nyarko E."/>
            <person name="Jarju S."/>
            <person name="Secka A."/>
            <person name="Antonio M."/>
            <person name="Oren A."/>
            <person name="Chaudhuri R.R."/>
            <person name="La Ragione R."/>
            <person name="Hildebrand F."/>
            <person name="Pallen M.J."/>
        </authorList>
    </citation>
    <scope>NUCLEOTIDE SEQUENCE</scope>
    <source>
        <strain evidence="2">517</strain>
    </source>
</reference>
<dbReference type="InterPro" id="IPR036063">
    <property type="entry name" value="Smr_dom_sf"/>
</dbReference>
<comment type="caution">
    <text evidence="2">The sequence shown here is derived from an EMBL/GenBank/DDBJ whole genome shotgun (WGS) entry which is preliminary data.</text>
</comment>
<dbReference type="Proteomes" id="UP000727857">
    <property type="component" value="Unassembled WGS sequence"/>
</dbReference>
<name>A0A940ICT3_9FIRM</name>
<organism evidence="2 3">
    <name type="scientific">Candidatus Stercoripulliclostridium pullicola</name>
    <dbReference type="NCBI Taxonomy" id="2840953"/>
    <lineage>
        <taxon>Bacteria</taxon>
        <taxon>Bacillati</taxon>
        <taxon>Bacillota</taxon>
        <taxon>Clostridia</taxon>
        <taxon>Eubacteriales</taxon>
        <taxon>Candidatus Stercoripulliclostridium</taxon>
    </lineage>
</organism>
<evidence type="ECO:0000313" key="2">
    <source>
        <dbReference type="EMBL" id="MBO8423836.1"/>
    </source>
</evidence>